<reference evidence="5" key="2">
    <citation type="submission" date="2025-08" db="UniProtKB">
        <authorList>
            <consortium name="Ensembl"/>
        </authorList>
    </citation>
    <scope>IDENTIFICATION</scope>
</reference>
<dbReference type="PANTHER" id="PTHR23287:SF18">
    <property type="entry name" value="BLOC-2 COMPLEX MEMBER HPS5"/>
    <property type="match status" value="1"/>
</dbReference>
<evidence type="ECO:0000313" key="5">
    <source>
        <dbReference type="Ensembl" id="ENSECRP00000029723.1"/>
    </source>
</evidence>
<dbReference type="GeneTree" id="ENSGT00940000155818"/>
<dbReference type="GO" id="GO:0005737">
    <property type="term" value="C:cytoplasm"/>
    <property type="evidence" value="ECO:0007669"/>
    <property type="project" value="TreeGrafter"/>
</dbReference>
<dbReference type="InterPro" id="IPR056499">
    <property type="entry name" value="Beta-prop_HPS5-like"/>
</dbReference>
<feature type="region of interest" description="Disordered" evidence="2">
    <location>
        <begin position="478"/>
        <end position="504"/>
    </location>
</feature>
<dbReference type="SUPFAM" id="SSF50978">
    <property type="entry name" value="WD40 repeat-like"/>
    <property type="match status" value="1"/>
</dbReference>
<accession>A0A8C4TF57</accession>
<gene>
    <name evidence="5" type="primary">HPS5</name>
    <name evidence="5" type="synonym">hps5</name>
</gene>
<dbReference type="Pfam" id="PF23756">
    <property type="entry name" value="Beta-prop_HPS5"/>
    <property type="match status" value="1"/>
</dbReference>
<evidence type="ECO:0000256" key="1">
    <source>
        <dbReference type="ARBA" id="ARBA00010697"/>
    </source>
</evidence>
<feature type="domain" description="HPS5-like beta-propeller" evidence="3">
    <location>
        <begin position="15"/>
        <end position="346"/>
    </location>
</feature>
<dbReference type="PIRSF" id="PIRSF037475">
    <property type="entry name" value="BLOC-2_complex_Hps5"/>
    <property type="match status" value="1"/>
</dbReference>
<dbReference type="RefSeq" id="XP_028650015.1">
    <property type="nucleotide sequence ID" value="XM_028794182.2"/>
</dbReference>
<feature type="domain" description="HPS5 TPR" evidence="4">
    <location>
        <begin position="789"/>
        <end position="1165"/>
    </location>
</feature>
<dbReference type="Pfam" id="PF23758">
    <property type="entry name" value="TPR_HPS5"/>
    <property type="match status" value="1"/>
</dbReference>
<dbReference type="GeneID" id="114646162"/>
<sequence length="1194" mass="135295">MSSVEVIPDCYTHVLAEFDSLDPLLSALRLDHSRLKCTSVAVSRKWLALGSSAGGLHLIQKEGWKQKLILTHKEGSVSKVACCLHDEDFVAVATSQGLVVIWELHVDHRGKPERVCVSSEHRGREVTALCWDSTQHRLFIGDSTGKVSVARVASTKFGKGAGFVMFPVQAIATVDSRVVQLSYFEGRLLVSSLNRCYLCDTDKEKFWRIGNKERDGEYGACFFPLAKNSTSPSPLIYCARPGSRMWEVNIEGDVLSTHQFKKLLASPPLPVISNRSDPVYSKTTCFPQSIAFPKLLLVSDQYLLTWTEKGIYIFIPQCVQVLLWSEVKEVLDIAVYRNELFCLHFDGHISHLYLLSVERCVERLLRMDSWVLAAAVCSLFCHVISSGKARKVLPLDRLEHLKNQLDVNCHSDLIGQLEELILKIEPLDSASSSRRSSISSHGSFNVLDSGIYRVISRRGSQSDEDACSMVSQTFSEDERLKEFSSAHEEEQETPSLPSDRPDTERCESLLQFQIPLPFRPTPPLINLQAVKDSVSSFMKKTTEKINTLQMPSDLWLKLEGKDGSQQADLLVSLNAESAEQDKKCLDVTVEEEEEDCFKELRESTDHAKALLEDPIVLLNTHDLMCVLKAWLPVLVKTFGSLKNHINIKNIRDLKHESSMQEGIKRIEDVKVEKTIEVDSESISFAEQNNTCTEKKKRQESANLILNKDDVKDYNHLNGERDSQQAYDVTLVPQKDITENKGETEMYEDQISMKNEHSKTNLDTLDEKNTSIECVHNTVDTKEYTWEQVQISPPPDLSSELHQDLTELATLCFEMSCFQSEEHGSHCTSETGDEAVMACSFLQQYFFLLDLERVRRCCLIHYRDYPVVWDTYITGLKALTLSCQETTFLGERNLLKSLKCLRDSALCSTPFLLAHLTRLYEMYGELAIRSFGQFYPTVLPADVLAMSRNHPAHFLAYLDNLIKSKPEEERAPLLSSFLQPECLRHEWLELALSHDAPQLADTINPLGNPRSRSHLFPWGYGQLLKLLIKLPGSLSDKEKIAESCKSHGFWTGYLWTCLDLGRKKDVFSAIVRLDDISLFEELNGALPETVDEWKCILQIAKHKAEEPESPNGSEKVNGVVDWSSRTSLENMILLLARTTGPERAFEILQECGLNIELSERSALVCEFLKVAEKRQRALLQSMLERCDRFLWSQQA</sequence>
<comment type="similarity">
    <text evidence="1">Belongs to the HPS5 family.</text>
</comment>
<dbReference type="InterPro" id="IPR015943">
    <property type="entry name" value="WD40/YVTN_repeat-like_dom_sf"/>
</dbReference>
<dbReference type="InterPro" id="IPR035431">
    <property type="entry name" value="HPS5"/>
</dbReference>
<dbReference type="Proteomes" id="UP000694620">
    <property type="component" value="Chromosome 2"/>
</dbReference>
<evidence type="ECO:0000259" key="3">
    <source>
        <dbReference type="Pfam" id="PF23756"/>
    </source>
</evidence>
<dbReference type="InterPro" id="IPR056445">
    <property type="entry name" value="TPR_HPS5"/>
</dbReference>
<organism evidence="5 6">
    <name type="scientific">Erpetoichthys calabaricus</name>
    <name type="common">Rope fish</name>
    <name type="synonym">Calamoichthys calabaricus</name>
    <dbReference type="NCBI Taxonomy" id="27687"/>
    <lineage>
        <taxon>Eukaryota</taxon>
        <taxon>Metazoa</taxon>
        <taxon>Chordata</taxon>
        <taxon>Craniata</taxon>
        <taxon>Vertebrata</taxon>
        <taxon>Euteleostomi</taxon>
        <taxon>Actinopterygii</taxon>
        <taxon>Polypteriformes</taxon>
        <taxon>Polypteridae</taxon>
        <taxon>Erpetoichthys</taxon>
    </lineage>
</organism>
<dbReference type="OrthoDB" id="19493at2759"/>
<dbReference type="CTD" id="11234"/>
<dbReference type="GO" id="GO:0048066">
    <property type="term" value="P:developmental pigmentation"/>
    <property type="evidence" value="ECO:0007669"/>
    <property type="project" value="TreeGrafter"/>
</dbReference>
<reference evidence="5" key="3">
    <citation type="submission" date="2025-09" db="UniProtKB">
        <authorList>
            <consortium name="Ensembl"/>
        </authorList>
    </citation>
    <scope>IDENTIFICATION</scope>
</reference>
<evidence type="ECO:0000256" key="2">
    <source>
        <dbReference type="SAM" id="MobiDB-lite"/>
    </source>
</evidence>
<dbReference type="InterPro" id="IPR036322">
    <property type="entry name" value="WD40_repeat_dom_sf"/>
</dbReference>
<keyword evidence="6" id="KW-1185">Reference proteome</keyword>
<dbReference type="Ensembl" id="ENSECRT00000030353.1">
    <property type="protein sequence ID" value="ENSECRP00000029723.1"/>
    <property type="gene ID" value="ENSECRG00000020169.1"/>
</dbReference>
<feature type="compositionally biased region" description="Basic and acidic residues" evidence="2">
    <location>
        <begin position="478"/>
        <end position="488"/>
    </location>
</feature>
<reference evidence="5" key="1">
    <citation type="submission" date="2021-06" db="EMBL/GenBank/DDBJ databases">
        <authorList>
            <consortium name="Wellcome Sanger Institute Data Sharing"/>
        </authorList>
    </citation>
    <scope>NUCLEOTIDE SEQUENCE [LARGE SCALE GENOMIC DNA]</scope>
</reference>
<dbReference type="Gene3D" id="2.130.10.10">
    <property type="entry name" value="YVTN repeat-like/Quinoprotein amine dehydrogenase"/>
    <property type="match status" value="1"/>
</dbReference>
<evidence type="ECO:0000259" key="4">
    <source>
        <dbReference type="Pfam" id="PF23758"/>
    </source>
</evidence>
<evidence type="ECO:0000313" key="6">
    <source>
        <dbReference type="Proteomes" id="UP000694620"/>
    </source>
</evidence>
<dbReference type="AlphaFoldDB" id="A0A8C4TF57"/>
<proteinExistence type="inferred from homology"/>
<protein>
    <submittedName>
        <fullName evidence="5">HPS5 biogenesis of lysosomal organelles complex 2 subunit 2</fullName>
    </submittedName>
</protein>
<dbReference type="PANTHER" id="PTHR23287">
    <property type="entry name" value="RUBY-EYE2-LIKE PROTEIN"/>
    <property type="match status" value="1"/>
</dbReference>
<name>A0A8C4TF57_ERPCA</name>